<comment type="subunit">
    <text evidence="2">Monomer.</text>
</comment>
<dbReference type="InterPro" id="IPR050924">
    <property type="entry name" value="Peroxiredoxin_BCP/PrxQ"/>
</dbReference>
<gene>
    <name evidence="15" type="ordered locus">P9211_08571</name>
</gene>
<sequence>MLNLIRILSKNLATILVVFLIASPTYAINSNNINIGDKAPYFELDGYSKNNPDKDLWKLSDFKGVWTVLYFYPKDFTSGCTIEARSFEKLSPEFEKLNAMIVGISNDIQESHESFCSKESLSFTLLTDLQGIVSEKYSSWNKPYSKRNTFLIDPEGVIRYSWMNVNPLKHPTDVLKKLTELQV</sequence>
<dbReference type="GO" id="GO:0005737">
    <property type="term" value="C:cytoplasm"/>
    <property type="evidence" value="ECO:0007669"/>
    <property type="project" value="TreeGrafter"/>
</dbReference>
<evidence type="ECO:0000313" key="15">
    <source>
        <dbReference type="EMBL" id="ABX08788.1"/>
    </source>
</evidence>
<dbReference type="OrthoDB" id="9801080at2"/>
<comment type="similarity">
    <text evidence="10">Belongs to the peroxiredoxin family. BCP/PrxQ subfamily.</text>
</comment>
<dbReference type="GO" id="GO:0008379">
    <property type="term" value="F:thioredoxin peroxidase activity"/>
    <property type="evidence" value="ECO:0007669"/>
    <property type="project" value="TreeGrafter"/>
</dbReference>
<dbReference type="eggNOG" id="COG1225">
    <property type="taxonomic scope" value="Bacteria"/>
</dbReference>
<dbReference type="PIRSF" id="PIRSF000239">
    <property type="entry name" value="AHPC"/>
    <property type="match status" value="1"/>
</dbReference>
<keyword evidence="8" id="KW-0676">Redox-active center</keyword>
<dbReference type="SUPFAM" id="SSF52833">
    <property type="entry name" value="Thioredoxin-like"/>
    <property type="match status" value="1"/>
</dbReference>
<name>A9BAC6_PROM4</name>
<evidence type="ECO:0000256" key="2">
    <source>
        <dbReference type="ARBA" id="ARBA00011245"/>
    </source>
</evidence>
<evidence type="ECO:0000256" key="3">
    <source>
        <dbReference type="ARBA" id="ARBA00013017"/>
    </source>
</evidence>
<keyword evidence="6 15" id="KW-0560">Oxidoreductase</keyword>
<keyword evidence="16" id="KW-1185">Reference proteome</keyword>
<dbReference type="STRING" id="93059.P9211_08571"/>
<dbReference type="InterPro" id="IPR036249">
    <property type="entry name" value="Thioredoxin-like_sf"/>
</dbReference>
<dbReference type="InterPro" id="IPR013766">
    <property type="entry name" value="Thioredoxin_domain"/>
</dbReference>
<dbReference type="RefSeq" id="WP_012195410.1">
    <property type="nucleotide sequence ID" value="NC_009976.1"/>
</dbReference>
<proteinExistence type="inferred from homology"/>
<evidence type="ECO:0000256" key="1">
    <source>
        <dbReference type="ARBA" id="ARBA00003330"/>
    </source>
</evidence>
<protein>
    <recommendedName>
        <fullName evidence="3">thioredoxin-dependent peroxiredoxin</fullName>
        <ecNumber evidence="3">1.11.1.24</ecNumber>
    </recommendedName>
    <alternativeName>
        <fullName evidence="11">Bacterioferritin comigratory protein</fullName>
    </alternativeName>
    <alternativeName>
        <fullName evidence="9">Thioredoxin peroxidase</fullName>
    </alternativeName>
</protein>
<dbReference type="InterPro" id="IPR000866">
    <property type="entry name" value="AhpC/TSA"/>
</dbReference>
<keyword evidence="7" id="KW-1015">Disulfide bond</keyword>
<dbReference type="CDD" id="cd03017">
    <property type="entry name" value="PRX_BCP"/>
    <property type="match status" value="1"/>
</dbReference>
<feature type="active site" description="Cysteine sulfenic acid (-SOH) intermediate; for peroxidase activity" evidence="13">
    <location>
        <position position="80"/>
    </location>
</feature>
<dbReference type="PANTHER" id="PTHR42801:SF4">
    <property type="entry name" value="AHPC_TSA FAMILY PROTEIN"/>
    <property type="match status" value="1"/>
</dbReference>
<keyword evidence="5" id="KW-0049">Antioxidant</keyword>
<evidence type="ECO:0000256" key="8">
    <source>
        <dbReference type="ARBA" id="ARBA00023284"/>
    </source>
</evidence>
<dbReference type="EMBL" id="CP000878">
    <property type="protein sequence ID" value="ABX08788.1"/>
    <property type="molecule type" value="Genomic_DNA"/>
</dbReference>
<feature type="domain" description="Thioredoxin" evidence="14">
    <location>
        <begin position="33"/>
        <end position="183"/>
    </location>
</feature>
<evidence type="ECO:0000256" key="13">
    <source>
        <dbReference type="PIRSR" id="PIRSR000239-1"/>
    </source>
</evidence>
<dbReference type="PROSITE" id="PS51352">
    <property type="entry name" value="THIOREDOXIN_2"/>
    <property type="match status" value="1"/>
</dbReference>
<accession>A9BAC6</accession>
<dbReference type="Pfam" id="PF00578">
    <property type="entry name" value="AhpC-TSA"/>
    <property type="match status" value="1"/>
</dbReference>
<dbReference type="HOGENOM" id="CLU_042529_14_2_3"/>
<dbReference type="Gene3D" id="3.40.30.10">
    <property type="entry name" value="Glutaredoxin"/>
    <property type="match status" value="1"/>
</dbReference>
<evidence type="ECO:0000256" key="4">
    <source>
        <dbReference type="ARBA" id="ARBA00022559"/>
    </source>
</evidence>
<dbReference type="KEGG" id="pmj:P9211_08571"/>
<comment type="function">
    <text evidence="1">Thiol-specific peroxidase that catalyzes the reduction of hydrogen peroxide and organic hydroperoxides to water and alcohols, respectively. Plays a role in cell protection against oxidative stress by detoxifying peroxides and as sensor of hydrogen peroxide-mediated signaling events.</text>
</comment>
<evidence type="ECO:0000256" key="6">
    <source>
        <dbReference type="ARBA" id="ARBA00023002"/>
    </source>
</evidence>
<keyword evidence="4 15" id="KW-0575">Peroxidase</keyword>
<evidence type="ECO:0000256" key="11">
    <source>
        <dbReference type="ARBA" id="ARBA00041373"/>
    </source>
</evidence>
<organism evidence="15 16">
    <name type="scientific">Prochlorococcus marinus (strain MIT 9211)</name>
    <dbReference type="NCBI Taxonomy" id="93059"/>
    <lineage>
        <taxon>Bacteria</taxon>
        <taxon>Bacillati</taxon>
        <taxon>Cyanobacteriota</taxon>
        <taxon>Cyanophyceae</taxon>
        <taxon>Synechococcales</taxon>
        <taxon>Prochlorococcaceae</taxon>
        <taxon>Prochlorococcus</taxon>
    </lineage>
</organism>
<dbReference type="Proteomes" id="UP000000788">
    <property type="component" value="Chromosome"/>
</dbReference>
<evidence type="ECO:0000256" key="5">
    <source>
        <dbReference type="ARBA" id="ARBA00022862"/>
    </source>
</evidence>
<dbReference type="AlphaFoldDB" id="A9BAC6"/>
<evidence type="ECO:0000259" key="14">
    <source>
        <dbReference type="PROSITE" id="PS51352"/>
    </source>
</evidence>
<reference evidence="15 16" key="1">
    <citation type="journal article" date="2007" name="PLoS Genet.">
        <title>Patterns and implications of gene gain and loss in the evolution of Prochlorococcus.</title>
        <authorList>
            <person name="Kettler G.C."/>
            <person name="Martiny A.C."/>
            <person name="Huang K."/>
            <person name="Zucker J."/>
            <person name="Coleman M.L."/>
            <person name="Rodrigue S."/>
            <person name="Chen F."/>
            <person name="Lapidus A."/>
            <person name="Ferriera S."/>
            <person name="Johnson J."/>
            <person name="Steglich C."/>
            <person name="Church G.M."/>
            <person name="Richardson P."/>
            <person name="Chisholm S.W."/>
        </authorList>
    </citation>
    <scope>NUCLEOTIDE SEQUENCE [LARGE SCALE GENOMIC DNA]</scope>
    <source>
        <strain evidence="16">MIT 9211</strain>
    </source>
</reference>
<dbReference type="InterPro" id="IPR024706">
    <property type="entry name" value="Peroxiredoxin_AhpC-typ"/>
</dbReference>
<evidence type="ECO:0000313" key="16">
    <source>
        <dbReference type="Proteomes" id="UP000000788"/>
    </source>
</evidence>
<dbReference type="PANTHER" id="PTHR42801">
    <property type="entry name" value="THIOREDOXIN-DEPENDENT PEROXIDE REDUCTASE"/>
    <property type="match status" value="1"/>
</dbReference>
<evidence type="ECO:0000256" key="7">
    <source>
        <dbReference type="ARBA" id="ARBA00023157"/>
    </source>
</evidence>
<dbReference type="EC" id="1.11.1.24" evidence="3"/>
<dbReference type="GO" id="GO:0034599">
    <property type="term" value="P:cellular response to oxidative stress"/>
    <property type="evidence" value="ECO:0007669"/>
    <property type="project" value="TreeGrafter"/>
</dbReference>
<comment type="catalytic activity">
    <reaction evidence="12">
        <text>a hydroperoxide + [thioredoxin]-dithiol = an alcohol + [thioredoxin]-disulfide + H2O</text>
        <dbReference type="Rhea" id="RHEA:62620"/>
        <dbReference type="Rhea" id="RHEA-COMP:10698"/>
        <dbReference type="Rhea" id="RHEA-COMP:10700"/>
        <dbReference type="ChEBI" id="CHEBI:15377"/>
        <dbReference type="ChEBI" id="CHEBI:29950"/>
        <dbReference type="ChEBI" id="CHEBI:30879"/>
        <dbReference type="ChEBI" id="CHEBI:35924"/>
        <dbReference type="ChEBI" id="CHEBI:50058"/>
        <dbReference type="EC" id="1.11.1.24"/>
    </reaction>
</comment>
<evidence type="ECO:0000256" key="12">
    <source>
        <dbReference type="ARBA" id="ARBA00049091"/>
    </source>
</evidence>
<dbReference type="GO" id="GO:0045454">
    <property type="term" value="P:cell redox homeostasis"/>
    <property type="evidence" value="ECO:0007669"/>
    <property type="project" value="TreeGrafter"/>
</dbReference>
<evidence type="ECO:0000256" key="10">
    <source>
        <dbReference type="ARBA" id="ARBA00038489"/>
    </source>
</evidence>
<evidence type="ECO:0000256" key="9">
    <source>
        <dbReference type="ARBA" id="ARBA00032824"/>
    </source>
</evidence>